<evidence type="ECO:0000256" key="1">
    <source>
        <dbReference type="SAM" id="MobiDB-lite"/>
    </source>
</evidence>
<protein>
    <submittedName>
        <fullName evidence="2">Uncharacterized protein</fullName>
    </submittedName>
</protein>
<evidence type="ECO:0000313" key="3">
    <source>
        <dbReference type="Proteomes" id="UP001159363"/>
    </source>
</evidence>
<feature type="region of interest" description="Disordered" evidence="1">
    <location>
        <begin position="1"/>
        <end position="75"/>
    </location>
</feature>
<sequence>MDFLKPYMKDKSRHSNECGKGREADEPDIADNNEHLGNDVADNNELENSAEGMSEAAAERQRNQAKAREKRSKERDGWCRDILQPPDGLKLFFDSMYAATEELAPDLQKVVKRKLFSVVSNAEDAIERPSLLYSVLNHQASCTSASSSADYVQIMKPASVHDSTTHNAQFASVMKDYMDSV</sequence>
<evidence type="ECO:0000313" key="2">
    <source>
        <dbReference type="EMBL" id="KAJ8870678.1"/>
    </source>
</evidence>
<proteinExistence type="predicted"/>
<accession>A0ABQ9GEE3</accession>
<dbReference type="EMBL" id="JARBHB010000013">
    <property type="protein sequence ID" value="KAJ8870678.1"/>
    <property type="molecule type" value="Genomic_DNA"/>
</dbReference>
<keyword evidence="3" id="KW-1185">Reference proteome</keyword>
<organism evidence="2 3">
    <name type="scientific">Dryococelus australis</name>
    <dbReference type="NCBI Taxonomy" id="614101"/>
    <lineage>
        <taxon>Eukaryota</taxon>
        <taxon>Metazoa</taxon>
        <taxon>Ecdysozoa</taxon>
        <taxon>Arthropoda</taxon>
        <taxon>Hexapoda</taxon>
        <taxon>Insecta</taxon>
        <taxon>Pterygota</taxon>
        <taxon>Neoptera</taxon>
        <taxon>Polyneoptera</taxon>
        <taxon>Phasmatodea</taxon>
        <taxon>Verophasmatodea</taxon>
        <taxon>Anareolatae</taxon>
        <taxon>Phasmatidae</taxon>
        <taxon>Eurycanthinae</taxon>
        <taxon>Dryococelus</taxon>
    </lineage>
</organism>
<reference evidence="2 3" key="1">
    <citation type="submission" date="2023-02" db="EMBL/GenBank/DDBJ databases">
        <title>LHISI_Scaffold_Assembly.</title>
        <authorList>
            <person name="Stuart O.P."/>
            <person name="Cleave R."/>
            <person name="Magrath M.J.L."/>
            <person name="Mikheyev A.S."/>
        </authorList>
    </citation>
    <scope>NUCLEOTIDE SEQUENCE [LARGE SCALE GENOMIC DNA]</scope>
    <source>
        <strain evidence="2">Daus_M_001</strain>
        <tissue evidence="2">Leg muscle</tissue>
    </source>
</reference>
<gene>
    <name evidence="2" type="ORF">PR048_029702</name>
</gene>
<dbReference type="Proteomes" id="UP001159363">
    <property type="component" value="Chromosome 12"/>
</dbReference>
<name>A0ABQ9GEE3_9NEOP</name>
<feature type="compositionally biased region" description="Basic and acidic residues" evidence="1">
    <location>
        <begin position="7"/>
        <end position="24"/>
    </location>
</feature>
<comment type="caution">
    <text evidence="2">The sequence shown here is derived from an EMBL/GenBank/DDBJ whole genome shotgun (WGS) entry which is preliminary data.</text>
</comment>